<evidence type="ECO:0000313" key="2">
    <source>
        <dbReference type="EMBL" id="KAK7590768.1"/>
    </source>
</evidence>
<organism evidence="2 3">
    <name type="scientific">Parthenolecanium corni</name>
    <dbReference type="NCBI Taxonomy" id="536013"/>
    <lineage>
        <taxon>Eukaryota</taxon>
        <taxon>Metazoa</taxon>
        <taxon>Ecdysozoa</taxon>
        <taxon>Arthropoda</taxon>
        <taxon>Hexapoda</taxon>
        <taxon>Insecta</taxon>
        <taxon>Pterygota</taxon>
        <taxon>Neoptera</taxon>
        <taxon>Paraneoptera</taxon>
        <taxon>Hemiptera</taxon>
        <taxon>Sternorrhyncha</taxon>
        <taxon>Coccoidea</taxon>
        <taxon>Coccidae</taxon>
        <taxon>Parthenolecanium</taxon>
    </lineage>
</organism>
<feature type="compositionally biased region" description="Low complexity" evidence="1">
    <location>
        <begin position="115"/>
        <end position="124"/>
    </location>
</feature>
<keyword evidence="3" id="KW-1185">Reference proteome</keyword>
<gene>
    <name evidence="2" type="ORF">V9T40_002381</name>
</gene>
<feature type="region of interest" description="Disordered" evidence="1">
    <location>
        <begin position="322"/>
        <end position="386"/>
    </location>
</feature>
<sequence>MTVTITITMTGLEAVRIPDERGTRKHLNADLQRIDHKKRTSLPIQYDFPYRYVFPANHPYSSYAPFLGLPPAATPQYNNAGGGSPGYELYAPGPPAAPQFVPSLYQHQHMHQHQHQLQLQQPLGLPQPQPPQPPLPLPPQNAQAEFKYTMKPSSSNGHHTQHTASSNNVHMGPFQSGSPPTVLLLHATNPAGGSVQTFLLIPASTTDGGQSFGVGPSVSPNLLNAIAGAFPLRGASGVGGATLSGVSQAPMVGSLPTAHSAAPMASPMMLRPGDHTKIANSHFLNQLSAAQLMSRPVNGGVYQLPLMPTNAKYYKRKKSSIEAKMSQADSHAMESSGDHQSTSTDRSASEIRNGHAPRIPDQEETSSDTFEDYVPENEPLTPSKRS</sequence>
<dbReference type="AlphaFoldDB" id="A0AAN9TKP2"/>
<feature type="compositionally biased region" description="Basic and acidic residues" evidence="1">
    <location>
        <begin position="347"/>
        <end position="361"/>
    </location>
</feature>
<protein>
    <submittedName>
        <fullName evidence="2">Uncharacterized protein</fullName>
    </submittedName>
</protein>
<evidence type="ECO:0000256" key="1">
    <source>
        <dbReference type="SAM" id="MobiDB-lite"/>
    </source>
</evidence>
<reference evidence="2 3" key="1">
    <citation type="submission" date="2024-03" db="EMBL/GenBank/DDBJ databases">
        <title>Adaptation during the transition from Ophiocordyceps entomopathogen to insect associate is accompanied by gene loss and intensified selection.</title>
        <authorList>
            <person name="Ward C.M."/>
            <person name="Onetto C.A."/>
            <person name="Borneman A.R."/>
        </authorList>
    </citation>
    <scope>NUCLEOTIDE SEQUENCE [LARGE SCALE GENOMIC DNA]</scope>
    <source>
        <strain evidence="2">AWRI1</strain>
        <tissue evidence="2">Single Adult Female</tissue>
    </source>
</reference>
<evidence type="ECO:0000313" key="3">
    <source>
        <dbReference type="Proteomes" id="UP001367676"/>
    </source>
</evidence>
<feature type="region of interest" description="Disordered" evidence="1">
    <location>
        <begin position="106"/>
        <end position="140"/>
    </location>
</feature>
<feature type="compositionally biased region" description="Pro residues" evidence="1">
    <location>
        <begin position="125"/>
        <end position="139"/>
    </location>
</feature>
<dbReference type="EMBL" id="JBBCAQ010000022">
    <property type="protein sequence ID" value="KAK7590768.1"/>
    <property type="molecule type" value="Genomic_DNA"/>
</dbReference>
<name>A0AAN9TKP2_9HEMI</name>
<dbReference type="Proteomes" id="UP001367676">
    <property type="component" value="Unassembled WGS sequence"/>
</dbReference>
<feature type="compositionally biased region" description="Acidic residues" evidence="1">
    <location>
        <begin position="362"/>
        <end position="375"/>
    </location>
</feature>
<proteinExistence type="predicted"/>
<comment type="caution">
    <text evidence="2">The sequence shown here is derived from an EMBL/GenBank/DDBJ whole genome shotgun (WGS) entry which is preliminary data.</text>
</comment>
<accession>A0AAN9TKP2</accession>